<accession>A0ABT6Z0R9</accession>
<sequence>MTKATTPNTIATRRVNGNFLWTVYSNALRYKQLEFKQRLIDMSGGNEQTLWQSFNRVQTIEGKEDNFNAEIIGVMVQIFCENEIKVKFELTDLEKLKMKYSAIIQNKQETLPLFRN</sequence>
<dbReference type="RefSeq" id="WP_283381465.1">
    <property type="nucleotide sequence ID" value="NZ_JASHIE010000005.1"/>
</dbReference>
<evidence type="ECO:0000313" key="1">
    <source>
        <dbReference type="EMBL" id="MDI9874630.1"/>
    </source>
</evidence>
<protein>
    <submittedName>
        <fullName evidence="1">Uncharacterized protein</fullName>
    </submittedName>
</protein>
<evidence type="ECO:0000313" key="2">
    <source>
        <dbReference type="Proteomes" id="UP001225761"/>
    </source>
</evidence>
<dbReference type="EMBL" id="JASHIE010000005">
    <property type="protein sequence ID" value="MDI9874630.1"/>
    <property type="molecule type" value="Genomic_DNA"/>
</dbReference>
<dbReference type="Proteomes" id="UP001225761">
    <property type="component" value="Unassembled WGS sequence"/>
</dbReference>
<organism evidence="1 2">
    <name type="scientific">Flectobacillus rivi</name>
    <dbReference type="NCBI Taxonomy" id="2984209"/>
    <lineage>
        <taxon>Bacteria</taxon>
        <taxon>Pseudomonadati</taxon>
        <taxon>Bacteroidota</taxon>
        <taxon>Cytophagia</taxon>
        <taxon>Cytophagales</taxon>
        <taxon>Flectobacillaceae</taxon>
        <taxon>Flectobacillus</taxon>
    </lineage>
</organism>
<gene>
    <name evidence="1" type="ORF">QM481_08830</name>
</gene>
<keyword evidence="2" id="KW-1185">Reference proteome</keyword>
<comment type="caution">
    <text evidence="1">The sequence shown here is derived from an EMBL/GenBank/DDBJ whole genome shotgun (WGS) entry which is preliminary data.</text>
</comment>
<reference evidence="1 2" key="1">
    <citation type="submission" date="2023-05" db="EMBL/GenBank/DDBJ databases">
        <title>Novel species of genus Flectobacillus isolated from stream in China.</title>
        <authorList>
            <person name="Lu H."/>
        </authorList>
    </citation>
    <scope>NUCLEOTIDE SEQUENCE [LARGE SCALE GENOMIC DNA]</scope>
    <source>
        <strain evidence="1 2">LFS242W</strain>
    </source>
</reference>
<name>A0ABT6Z0R9_9BACT</name>
<proteinExistence type="predicted"/>